<reference evidence="3" key="1">
    <citation type="submission" date="2018-02" db="EMBL/GenBank/DDBJ databases">
        <title>Genome sequence of Candidatus Liberibacter europaeus.</title>
        <authorList>
            <person name="Frampton R.A."/>
            <person name="Thompson S.M."/>
            <person name="David C."/>
            <person name="Addison S.M."/>
            <person name="Smith G.R."/>
        </authorList>
    </citation>
    <scope>NUCLEOTIDE SEQUENCE [LARGE SCALE GENOMIC DNA]</scope>
</reference>
<dbReference type="EMBL" id="PSQJ01000014">
    <property type="protein sequence ID" value="PTL86059.1"/>
    <property type="molecule type" value="Genomic_DNA"/>
</dbReference>
<name>A0A2T4VWA6_9HYPH</name>
<dbReference type="AlphaFoldDB" id="A0A2T4VWA6"/>
<gene>
    <name evidence="2" type="ORF">C4617_05770</name>
</gene>
<sequence length="391" mass="45574">MAYNTIRESREFLPKLADFVLIAGKHQVPLQEMIDVQRKSLNFINNLDIIPMAVRIELGESYGYLIRNNISIENNKLAGFINVEFARLRLNIIKKAEKVEKGLISALENLDKAVSRYPNPKLIQLRDQVSKKLDEIKLVASEETEIAIQLAEVESESMSNLILDLRDLAEKKQFDEASEKILAIEKIVQRTSQSIRNTYNSILKMRGNTSNIIYRLSQAEGRFGKIIEYFNDVVDYCRKAEEDWIKTVNSTDRISKATQLLADATKFNQKAKEQIKEYNKDEALIYYIFSRRISARSAHYLHNLVLTSENREMEILLNNIQRLLDESNKFEVEYQAEADRIKPYHAKDYGIKEIEENIEDTENLLRTVNRVFRYYISDRTSSFKFPNTTVY</sequence>
<keyword evidence="1" id="KW-0175">Coiled coil</keyword>
<dbReference type="Proteomes" id="UP000240811">
    <property type="component" value="Unassembled WGS sequence"/>
</dbReference>
<accession>A0A2T4VWA6</accession>
<comment type="caution">
    <text evidence="2">The sequence shown here is derived from an EMBL/GenBank/DDBJ whole genome shotgun (WGS) entry which is preliminary data.</text>
</comment>
<evidence type="ECO:0000313" key="3">
    <source>
        <dbReference type="Proteomes" id="UP000240811"/>
    </source>
</evidence>
<organism evidence="2 3">
    <name type="scientific">Candidatus Liberibacter europaeus</name>
    <dbReference type="NCBI Taxonomy" id="744859"/>
    <lineage>
        <taxon>Bacteria</taxon>
        <taxon>Pseudomonadati</taxon>
        <taxon>Pseudomonadota</taxon>
        <taxon>Alphaproteobacteria</taxon>
        <taxon>Hyphomicrobiales</taxon>
        <taxon>Rhizobiaceae</taxon>
        <taxon>Liberibacter</taxon>
    </lineage>
</organism>
<evidence type="ECO:0000313" key="2">
    <source>
        <dbReference type="EMBL" id="PTL86059.1"/>
    </source>
</evidence>
<protein>
    <submittedName>
        <fullName evidence="2">Uncharacterized protein</fullName>
    </submittedName>
</protein>
<proteinExistence type="predicted"/>
<evidence type="ECO:0000256" key="1">
    <source>
        <dbReference type="SAM" id="Coils"/>
    </source>
</evidence>
<feature type="coiled-coil region" evidence="1">
    <location>
        <begin position="306"/>
        <end position="371"/>
    </location>
</feature>